<dbReference type="AlphaFoldDB" id="A0A7M7Q4Z6"/>
<dbReference type="Proteomes" id="UP000002358">
    <property type="component" value="Chromosome 1"/>
</dbReference>
<evidence type="ECO:0000313" key="2">
    <source>
        <dbReference type="Proteomes" id="UP000002358"/>
    </source>
</evidence>
<dbReference type="GeneID" id="100679753"/>
<accession>A0A7M7Q4Z6</accession>
<keyword evidence="2" id="KW-1185">Reference proteome</keyword>
<dbReference type="RefSeq" id="XP_031780956.1">
    <property type="nucleotide sequence ID" value="XM_031925096.2"/>
</dbReference>
<proteinExistence type="predicted"/>
<evidence type="ECO:0000313" key="1">
    <source>
        <dbReference type="EnsemblMetazoa" id="XP_031780956"/>
    </source>
</evidence>
<protein>
    <submittedName>
        <fullName evidence="1">Uncharacterized protein</fullName>
    </submittedName>
</protein>
<name>A0A7M7Q4Z6_NASVI</name>
<reference evidence="1" key="1">
    <citation type="submission" date="2021-01" db="UniProtKB">
        <authorList>
            <consortium name="EnsemblMetazoa"/>
        </authorList>
    </citation>
    <scope>IDENTIFICATION</scope>
</reference>
<dbReference type="EnsemblMetazoa" id="XM_031925096">
    <property type="protein sequence ID" value="XP_031780956"/>
    <property type="gene ID" value="LOC100679753"/>
</dbReference>
<organism evidence="1 2">
    <name type="scientific">Nasonia vitripennis</name>
    <name type="common">Parasitic wasp</name>
    <dbReference type="NCBI Taxonomy" id="7425"/>
    <lineage>
        <taxon>Eukaryota</taxon>
        <taxon>Metazoa</taxon>
        <taxon>Ecdysozoa</taxon>
        <taxon>Arthropoda</taxon>
        <taxon>Hexapoda</taxon>
        <taxon>Insecta</taxon>
        <taxon>Pterygota</taxon>
        <taxon>Neoptera</taxon>
        <taxon>Endopterygota</taxon>
        <taxon>Hymenoptera</taxon>
        <taxon>Apocrita</taxon>
        <taxon>Proctotrupomorpha</taxon>
        <taxon>Chalcidoidea</taxon>
        <taxon>Pteromalidae</taxon>
        <taxon>Pteromalinae</taxon>
        <taxon>Nasonia</taxon>
    </lineage>
</organism>
<sequence length="214" mass="24848">MRSVICAVERIGELLLLSWQASGAGISSFRIYDLPWQQQQVHQPPPHEDDGYNALRQQVQYDLQKVKSNARDVSYLPEDVYDEEQKLEQEAADGEERLSRNDRSLLPEYRNLCETVTRKVNLKNDPNYEYQPPHYHEVFCKSYSLMDDEPVKPSAPSKQKCAHPSFHCVQRSRTLFLVRRRWDGECWEPVTKVVASGCDCMWPVSSLGDVSIHY</sequence>